<keyword evidence="4" id="KW-0812">Transmembrane</keyword>
<evidence type="ECO:0000313" key="6">
    <source>
        <dbReference type="Proteomes" id="UP001241605"/>
    </source>
</evidence>
<dbReference type="PANTHER" id="PTHR47690">
    <property type="entry name" value="GLUCOKINASE"/>
    <property type="match status" value="1"/>
</dbReference>
<dbReference type="RefSeq" id="WP_282299665.1">
    <property type="nucleotide sequence ID" value="NZ_CP124616.1"/>
</dbReference>
<dbReference type="SUPFAM" id="SSF53067">
    <property type="entry name" value="Actin-like ATPase domain"/>
    <property type="match status" value="1"/>
</dbReference>
<organism evidence="5 6">
    <name type="scientific">Tropicibacter oceani</name>
    <dbReference type="NCBI Taxonomy" id="3058420"/>
    <lineage>
        <taxon>Bacteria</taxon>
        <taxon>Pseudomonadati</taxon>
        <taxon>Pseudomonadota</taxon>
        <taxon>Alphaproteobacteria</taxon>
        <taxon>Rhodobacterales</taxon>
        <taxon>Roseobacteraceae</taxon>
        <taxon>Tropicibacter</taxon>
    </lineage>
</organism>
<evidence type="ECO:0000256" key="2">
    <source>
        <dbReference type="ARBA" id="ARBA00022777"/>
    </source>
</evidence>
<dbReference type="Proteomes" id="UP001241605">
    <property type="component" value="Chromosome"/>
</dbReference>
<keyword evidence="6" id="KW-1185">Reference proteome</keyword>
<dbReference type="CDD" id="cd24008">
    <property type="entry name" value="ASKHA_NBD_GLK"/>
    <property type="match status" value="1"/>
</dbReference>
<protein>
    <submittedName>
        <fullName evidence="5">ROK family protein</fullName>
    </submittedName>
</protein>
<gene>
    <name evidence="5" type="ORF">QF118_14000</name>
</gene>
<dbReference type="InterPro" id="IPR050201">
    <property type="entry name" value="Bacterial_glucokinase"/>
</dbReference>
<feature type="transmembrane region" description="Helical" evidence="4">
    <location>
        <begin position="245"/>
        <end position="266"/>
    </location>
</feature>
<sequence>MTDELAVVADIGGTNTRVAYARGTQVQMHTVKRYRNADQAGIEPILRDFLSGSDARPHAVCVDMAGPVKDGVGQMTNLSWTIAADSIARETGAKVVSVLNDMQAQGFAVAHLDHAAQRAILPGRPADEGATRLVVNVGTGLNASPVYRMGGQTVVPPAEAGHITMPVQTEEELRLKTWVAAQHGTPGLEDVLSGRGFERIHAWLSAEAGDDSPALDASAIMKAFENGDPRATHAAKLFVRFMGRYAGNLALITLPFGGIYLVGGVVRHFGPHLLRLGFAESFADKGRFGPYMTQFPVHLVEDDYAALTGCAGHLAERLAH</sequence>
<keyword evidence="4" id="KW-0472">Membrane</keyword>
<name>A0ABY8QEI4_9RHOB</name>
<dbReference type="PANTHER" id="PTHR47690:SF1">
    <property type="entry name" value="GLUCOKINASE"/>
    <property type="match status" value="1"/>
</dbReference>
<evidence type="ECO:0000256" key="3">
    <source>
        <dbReference type="RuleBase" id="RU004046"/>
    </source>
</evidence>
<dbReference type="Gene3D" id="3.30.420.40">
    <property type="match status" value="1"/>
</dbReference>
<keyword evidence="4" id="KW-1133">Transmembrane helix</keyword>
<dbReference type="InterPro" id="IPR003836">
    <property type="entry name" value="Glucokinase"/>
</dbReference>
<keyword evidence="1" id="KW-0808">Transferase</keyword>
<dbReference type="Gene3D" id="3.40.367.20">
    <property type="match status" value="1"/>
</dbReference>
<accession>A0ABY8QEI4</accession>
<reference evidence="5 6" key="1">
    <citation type="submission" date="2023-05" db="EMBL/GenBank/DDBJ databases">
        <title>YMD87, complete Genome.</title>
        <authorList>
            <person name="Zhang J."/>
            <person name="Xu X."/>
        </authorList>
    </citation>
    <scope>NUCLEOTIDE SEQUENCE [LARGE SCALE GENOMIC DNA]</scope>
    <source>
        <strain evidence="5 6">YMD87</strain>
    </source>
</reference>
<dbReference type="EMBL" id="CP124616">
    <property type="protein sequence ID" value="WGW03037.1"/>
    <property type="molecule type" value="Genomic_DNA"/>
</dbReference>
<proteinExistence type="inferred from homology"/>
<evidence type="ECO:0000256" key="1">
    <source>
        <dbReference type="ARBA" id="ARBA00022679"/>
    </source>
</evidence>
<dbReference type="Pfam" id="PF02685">
    <property type="entry name" value="Glucokinase"/>
    <property type="match status" value="1"/>
</dbReference>
<dbReference type="InterPro" id="IPR043129">
    <property type="entry name" value="ATPase_NBD"/>
</dbReference>
<comment type="similarity">
    <text evidence="3">Belongs to the bacterial glucokinase family.</text>
</comment>
<keyword evidence="2" id="KW-0418">Kinase</keyword>
<evidence type="ECO:0000256" key="4">
    <source>
        <dbReference type="SAM" id="Phobius"/>
    </source>
</evidence>
<evidence type="ECO:0000313" key="5">
    <source>
        <dbReference type="EMBL" id="WGW03037.1"/>
    </source>
</evidence>